<keyword evidence="2" id="KW-0690">Ribosome biogenesis</keyword>
<keyword evidence="6" id="KW-0949">S-adenosyl-L-methionine</keyword>
<evidence type="ECO:0000256" key="6">
    <source>
        <dbReference type="ARBA" id="ARBA00022691"/>
    </source>
</evidence>
<evidence type="ECO:0000256" key="4">
    <source>
        <dbReference type="ARBA" id="ARBA00022603"/>
    </source>
</evidence>
<sequence length="271" mass="31035">MVINFVISNCGLELHKSNKKLPQSKLSLLQEHLHFHNTEEDINGSDYRPDIVHFCLLSIQDSILNKEGKIQVYLETLQGSVFKISNTFRIPRTFKVFNKVFSAFLQSKSKELRTESGELLLESVGSLEELVPESSIKIAIDNRCPVLDIKTVLSQLTDDFDRCWFFFSASPTRSLSNITLSNIVEVSTIHREILERDNLNARTDPNELQSLEDVYANPPNYLNTQNTLNTQNNLIGLNSKYDYCLSIRDYNLSCLSNCYTLVCTLEHLLNY</sequence>
<dbReference type="EMBL" id="UIVS01000003">
    <property type="protein sequence ID" value="SVP92961.1"/>
    <property type="molecule type" value="Genomic_DNA"/>
</dbReference>
<organism evidence="9">
    <name type="scientific">Theileria annulata</name>
    <dbReference type="NCBI Taxonomy" id="5874"/>
    <lineage>
        <taxon>Eukaryota</taxon>
        <taxon>Sar</taxon>
        <taxon>Alveolata</taxon>
        <taxon>Apicomplexa</taxon>
        <taxon>Aconoidasida</taxon>
        <taxon>Piroplasmida</taxon>
        <taxon>Theileriidae</taxon>
        <taxon>Theileria</taxon>
    </lineage>
</organism>
<comment type="similarity">
    <text evidence="1">Belongs to the class IV-like SAM-binding methyltransferase superfamily. RNA methyltransferase NEP1 family.</text>
</comment>
<keyword evidence="3" id="KW-0698">rRNA processing</keyword>
<dbReference type="GO" id="GO:0070037">
    <property type="term" value="F:rRNA (pseudouridine) methyltransferase activity"/>
    <property type="evidence" value="ECO:0007669"/>
    <property type="project" value="InterPro"/>
</dbReference>
<evidence type="ECO:0000256" key="5">
    <source>
        <dbReference type="ARBA" id="ARBA00022679"/>
    </source>
</evidence>
<dbReference type="AlphaFoldDB" id="A0A3B0N9F2"/>
<dbReference type="PANTHER" id="PTHR12636">
    <property type="entry name" value="NEP1/MRA1"/>
    <property type="match status" value="1"/>
</dbReference>
<dbReference type="InterPro" id="IPR005304">
    <property type="entry name" value="Rbsml_bgen_MeTrfase_EMG1/NEP1"/>
</dbReference>
<protein>
    <submittedName>
        <fullName evidence="9">Unspecified product</fullName>
    </submittedName>
</protein>
<name>A0A3B0N9F2_THEAN</name>
<gene>
    <name evidence="10" type="ORF">TAT_000275900</name>
    <name evidence="9" type="ORF">TAV_000276000</name>
</gene>
<dbReference type="Gene3D" id="3.40.1280.10">
    <property type="match status" value="1"/>
</dbReference>
<accession>A0A3B0N9F2</accession>
<dbReference type="VEuPathDB" id="PiroplasmaDB:TA18685"/>
<dbReference type="SUPFAM" id="SSF75217">
    <property type="entry name" value="alpha/beta knot"/>
    <property type="match status" value="1"/>
</dbReference>
<keyword evidence="4" id="KW-0489">Methyltransferase</keyword>
<evidence type="ECO:0000256" key="8">
    <source>
        <dbReference type="ARBA" id="ARBA00022884"/>
    </source>
</evidence>
<proteinExistence type="inferred from homology"/>
<evidence type="ECO:0000256" key="3">
    <source>
        <dbReference type="ARBA" id="ARBA00022552"/>
    </source>
</evidence>
<reference evidence="9" key="1">
    <citation type="submission" date="2018-07" db="EMBL/GenBank/DDBJ databases">
        <authorList>
            <person name="Quirk P.G."/>
            <person name="Krulwich T.A."/>
        </authorList>
    </citation>
    <scope>NUCLEOTIDE SEQUENCE</scope>
    <source>
        <strain evidence="9">Anand</strain>
    </source>
</reference>
<evidence type="ECO:0000256" key="7">
    <source>
        <dbReference type="ARBA" id="ARBA00022730"/>
    </source>
</evidence>
<keyword evidence="8" id="KW-0694">RNA-binding</keyword>
<evidence type="ECO:0000313" key="9">
    <source>
        <dbReference type="EMBL" id="SVP92961.1"/>
    </source>
</evidence>
<keyword evidence="5" id="KW-0808">Transferase</keyword>
<evidence type="ECO:0000256" key="1">
    <source>
        <dbReference type="ARBA" id="ARBA00008115"/>
    </source>
</evidence>
<dbReference type="EMBL" id="UIVT01000003">
    <property type="protein sequence ID" value="SVP93765.1"/>
    <property type="molecule type" value="Genomic_DNA"/>
</dbReference>
<dbReference type="GO" id="GO:0019843">
    <property type="term" value="F:rRNA binding"/>
    <property type="evidence" value="ECO:0007669"/>
    <property type="project" value="UniProtKB-KW"/>
</dbReference>
<evidence type="ECO:0000256" key="2">
    <source>
        <dbReference type="ARBA" id="ARBA00022517"/>
    </source>
</evidence>
<dbReference type="PANTHER" id="PTHR12636:SF5">
    <property type="entry name" value="RIBOSOMAL RNA SMALL SUBUNIT METHYLTRANSFERASE NEP1"/>
    <property type="match status" value="1"/>
</dbReference>
<dbReference type="Pfam" id="PF03587">
    <property type="entry name" value="EMG1"/>
    <property type="match status" value="1"/>
</dbReference>
<dbReference type="InterPro" id="IPR029028">
    <property type="entry name" value="Alpha/beta_knot_MTases"/>
</dbReference>
<evidence type="ECO:0000313" key="10">
    <source>
        <dbReference type="EMBL" id="SVP93765.1"/>
    </source>
</evidence>
<dbReference type="GO" id="GO:0032040">
    <property type="term" value="C:small-subunit processome"/>
    <property type="evidence" value="ECO:0007669"/>
    <property type="project" value="TreeGrafter"/>
</dbReference>
<dbReference type="InterPro" id="IPR029026">
    <property type="entry name" value="tRNA_m1G_MTases_N"/>
</dbReference>
<keyword evidence="7" id="KW-0699">rRNA-binding</keyword>
<dbReference type="GO" id="GO:0070475">
    <property type="term" value="P:rRNA base methylation"/>
    <property type="evidence" value="ECO:0007669"/>
    <property type="project" value="InterPro"/>
</dbReference>